<evidence type="ECO:0000313" key="4">
    <source>
        <dbReference type="Proteomes" id="UP000037931"/>
    </source>
</evidence>
<feature type="chain" id="PRO_5005836147" description="M61 glycyl aminopeptidase" evidence="2">
    <location>
        <begin position="23"/>
        <end position="412"/>
    </location>
</feature>
<sequence precursor="true">MPVRCRLLAGSLLLMLAGSAWAGKKVDLDYHLRLLPQSDQVEVRLTLAQGSAVRSLDFDLGAQGYYTDFKADGQWLTRPDQAGTSSRGIWRPAAGKASLSYRVSISHPRRNGTFDTRMTSHWALLRGEELVPPAHLDQQDGTELVSRLDVELPNGWKSVETAWPRIGRNRFRVDNVSRLFDRPTGWLLAGDLGSRRTRLGETEVTVAAPRGEGMRRMDVLTLLTFVWPKLQEVFPRNPAKLLVVGAGEPMVRGARASHDSIYLHSTGPLIGESGASPLVRELVHVFGRINDSHRSDWIGEGLAEYYAIELVRRAGGMSEERYRAVQAKLARSGHKVASLRGEQVSGATVARAVLLLQELDREIRQQTDNRHSLDDVSRAAMRLDTVTTEEFIQLSESVLGGPSKVLATDLLK</sequence>
<evidence type="ECO:0000256" key="2">
    <source>
        <dbReference type="SAM" id="SignalP"/>
    </source>
</evidence>
<dbReference type="AlphaFoldDB" id="A0A0M9GDP1"/>
<keyword evidence="4" id="KW-1185">Reference proteome</keyword>
<feature type="signal peptide" evidence="2">
    <location>
        <begin position="1"/>
        <end position="22"/>
    </location>
</feature>
<organism evidence="3 4">
    <name type="scientific">Pseudomonas asplenii</name>
    <dbReference type="NCBI Taxonomy" id="53407"/>
    <lineage>
        <taxon>Bacteria</taxon>
        <taxon>Pseudomonadati</taxon>
        <taxon>Pseudomonadota</taxon>
        <taxon>Gammaproteobacteria</taxon>
        <taxon>Pseudomonadales</taxon>
        <taxon>Pseudomonadaceae</taxon>
        <taxon>Pseudomonas</taxon>
    </lineage>
</organism>
<accession>A0A0M9GDP1</accession>
<protein>
    <recommendedName>
        <fullName evidence="5">M61 glycyl aminopeptidase</fullName>
    </recommendedName>
</protein>
<dbReference type="OrthoDB" id="6382779at2"/>
<reference evidence="3 4" key="1">
    <citation type="journal article" date="2015" name="PLoS ONE">
        <title>Rice-Infecting Pseudomonas Genomes Are Highly Accessorized and Harbor Multiple Putative Virulence Mechanisms to Cause Sheath Brown Rot.</title>
        <authorList>
            <person name="Quibod I.L."/>
            <person name="Grande G."/>
            <person name="Oreiro E.G."/>
            <person name="Borja F.N."/>
            <person name="Dossa G.S."/>
            <person name="Mauleon R."/>
            <person name="Cruz C.V."/>
            <person name="Oliva R."/>
        </authorList>
    </citation>
    <scope>NUCLEOTIDE SEQUENCE [LARGE SCALE GENOMIC DNA]</scope>
    <source>
        <strain evidence="3 4">IRRI 6609</strain>
    </source>
</reference>
<dbReference type="Gene3D" id="1.10.390.10">
    <property type="entry name" value="Neutral Protease Domain 2"/>
    <property type="match status" value="1"/>
</dbReference>
<dbReference type="RefSeq" id="WP_054064029.1">
    <property type="nucleotide sequence ID" value="NZ_JSYZ01000019.1"/>
</dbReference>
<comment type="caution">
    <text evidence="3">The sequence shown here is derived from an EMBL/GenBank/DDBJ whole genome shotgun (WGS) entry which is preliminary data.</text>
</comment>
<dbReference type="STRING" id="50340.PF66_04933"/>
<evidence type="ECO:0000256" key="1">
    <source>
        <dbReference type="SAM" id="Coils"/>
    </source>
</evidence>
<feature type="coiled-coil region" evidence="1">
    <location>
        <begin position="349"/>
        <end position="376"/>
    </location>
</feature>
<dbReference type="Proteomes" id="UP000037931">
    <property type="component" value="Unassembled WGS sequence"/>
</dbReference>
<proteinExistence type="predicted"/>
<gene>
    <name evidence="3" type="ORF">PF66_04933</name>
</gene>
<name>A0A0M9GDP1_9PSED</name>
<dbReference type="EMBL" id="JSYZ01000019">
    <property type="protein sequence ID" value="KPA88567.1"/>
    <property type="molecule type" value="Genomic_DNA"/>
</dbReference>
<evidence type="ECO:0008006" key="5">
    <source>
        <dbReference type="Google" id="ProtNLM"/>
    </source>
</evidence>
<keyword evidence="1" id="KW-0175">Coiled coil</keyword>
<evidence type="ECO:0000313" key="3">
    <source>
        <dbReference type="EMBL" id="KPA88567.1"/>
    </source>
</evidence>
<keyword evidence="2" id="KW-0732">Signal</keyword>
<dbReference type="InterPro" id="IPR027268">
    <property type="entry name" value="Peptidase_M4/M1_CTD_sf"/>
</dbReference>
<dbReference type="PATRIC" id="fig|50340.43.peg.2235"/>